<dbReference type="InterPro" id="IPR008942">
    <property type="entry name" value="ENTH_VHS"/>
</dbReference>
<proteinExistence type="predicted"/>
<dbReference type="GeneID" id="7829166"/>
<reference evidence="3" key="1">
    <citation type="journal article" date="2006" name="PLoS Biol.">
        <title>Macronuclear genome sequence of the ciliate Tetrahymena thermophila, a model eukaryote.</title>
        <authorList>
            <person name="Eisen J.A."/>
            <person name="Coyne R.S."/>
            <person name="Wu M."/>
            <person name="Wu D."/>
            <person name="Thiagarajan M."/>
            <person name="Wortman J.R."/>
            <person name="Badger J.H."/>
            <person name="Ren Q."/>
            <person name="Amedeo P."/>
            <person name="Jones K.M."/>
            <person name="Tallon L.J."/>
            <person name="Delcher A.L."/>
            <person name="Salzberg S.L."/>
            <person name="Silva J.C."/>
            <person name="Haas B.J."/>
            <person name="Majoros W.H."/>
            <person name="Farzad M."/>
            <person name="Carlton J.M."/>
            <person name="Smith R.K. Jr."/>
            <person name="Garg J."/>
            <person name="Pearlman R.E."/>
            <person name="Karrer K.M."/>
            <person name="Sun L."/>
            <person name="Manning G."/>
            <person name="Elde N.C."/>
            <person name="Turkewitz A.P."/>
            <person name="Asai D.J."/>
            <person name="Wilkes D.E."/>
            <person name="Wang Y."/>
            <person name="Cai H."/>
            <person name="Collins K."/>
            <person name="Stewart B.A."/>
            <person name="Lee S.R."/>
            <person name="Wilamowska K."/>
            <person name="Weinberg Z."/>
            <person name="Ruzzo W.L."/>
            <person name="Wloga D."/>
            <person name="Gaertig J."/>
            <person name="Frankel J."/>
            <person name="Tsao C.-C."/>
            <person name="Gorovsky M.A."/>
            <person name="Keeling P.J."/>
            <person name="Waller R.F."/>
            <person name="Patron N.J."/>
            <person name="Cherry J.M."/>
            <person name="Stover N.A."/>
            <person name="Krieger C.J."/>
            <person name="del Toro C."/>
            <person name="Ryder H.F."/>
            <person name="Williamson S.C."/>
            <person name="Barbeau R.A."/>
            <person name="Hamilton E.P."/>
            <person name="Orias E."/>
        </authorList>
    </citation>
    <scope>NUCLEOTIDE SEQUENCE [LARGE SCALE GENOMIC DNA]</scope>
    <source>
        <strain evidence="3">SB210</strain>
    </source>
</reference>
<dbReference type="Gene3D" id="1.25.40.90">
    <property type="match status" value="1"/>
</dbReference>
<dbReference type="HOGENOM" id="CLU_728615_0_0_1"/>
<dbReference type="KEGG" id="tet:TTHERM_00051820"/>
<dbReference type="RefSeq" id="XP_001014879.1">
    <property type="nucleotide sequence ID" value="XM_001014879.1"/>
</dbReference>
<sequence length="380" mass="44658">MLKKVMRGIKATIHGGTKYERSVKKSLKNDEVPPKEKHLIRIVNGLNDQDDETSLIKAEELMQQKFVEAKDQSLILQKFKLLLVIDVVADNKYLWKAKDEEKLTNWIKEHFLDQQDVNFDSSTNESIQNINTFLLKYSIYVKHKIALLHNLNPYHQNQLSQNTTPLEEFFNCVHQMNEFEDIIVENFLNKDITDIAKTNDLIKCIIVNVFATECSLFTSTLVLIALFSERCFSSNQFMLQQLIEVINIFIKKSKRFISVLKNIEFLGQFQLLIFKLKTSLLSKEFLQIFQKFSQNSTNSSFEDLEELRKSLSKCLTKTTIDFFQLVQNIEKKSAFGKIFQQQYQDLLNEEDPHRAFKKDRDHQLDHDPFELYQNVYSISK</sequence>
<evidence type="ECO:0000313" key="2">
    <source>
        <dbReference type="EMBL" id="EAR94560.1"/>
    </source>
</evidence>
<gene>
    <name evidence="2" type="ORF">TTHERM_00051820</name>
</gene>
<keyword evidence="1" id="KW-1133">Transmembrane helix</keyword>
<name>Q23D07_TETTS</name>
<dbReference type="EMBL" id="GG662712">
    <property type="protein sequence ID" value="EAR94560.1"/>
    <property type="molecule type" value="Genomic_DNA"/>
</dbReference>
<dbReference type="InParanoid" id="Q23D07"/>
<feature type="transmembrane region" description="Helical" evidence="1">
    <location>
        <begin position="205"/>
        <end position="227"/>
    </location>
</feature>
<organism evidence="2 3">
    <name type="scientific">Tetrahymena thermophila (strain SB210)</name>
    <dbReference type="NCBI Taxonomy" id="312017"/>
    <lineage>
        <taxon>Eukaryota</taxon>
        <taxon>Sar</taxon>
        <taxon>Alveolata</taxon>
        <taxon>Ciliophora</taxon>
        <taxon>Intramacronucleata</taxon>
        <taxon>Oligohymenophorea</taxon>
        <taxon>Hymenostomatida</taxon>
        <taxon>Tetrahymenina</taxon>
        <taxon>Tetrahymenidae</taxon>
        <taxon>Tetrahymena</taxon>
    </lineage>
</organism>
<accession>Q23D07</accession>
<evidence type="ECO:0000313" key="3">
    <source>
        <dbReference type="Proteomes" id="UP000009168"/>
    </source>
</evidence>
<keyword evidence="3" id="KW-1185">Reference proteome</keyword>
<dbReference type="Proteomes" id="UP000009168">
    <property type="component" value="Unassembled WGS sequence"/>
</dbReference>
<keyword evidence="1" id="KW-0472">Membrane</keyword>
<keyword evidence="1 2" id="KW-0812">Transmembrane</keyword>
<dbReference type="AlphaFoldDB" id="Q23D07"/>
<protein>
    <submittedName>
        <fullName evidence="2">Transmembrane protein, putative</fullName>
    </submittedName>
</protein>
<evidence type="ECO:0000256" key="1">
    <source>
        <dbReference type="SAM" id="Phobius"/>
    </source>
</evidence>